<name>A0A1Q8Q293_9BACI</name>
<dbReference type="STRING" id="1714264.BTO30_15030"/>
<dbReference type="Pfam" id="PF09466">
    <property type="entry name" value="Yqai"/>
    <property type="match status" value="1"/>
</dbReference>
<keyword evidence="2" id="KW-1185">Reference proteome</keyword>
<dbReference type="RefSeq" id="WP_075399524.1">
    <property type="nucleotide sequence ID" value="NZ_MSDU01000048.1"/>
</dbReference>
<dbReference type="EMBL" id="MSDU01000048">
    <property type="protein sequence ID" value="OLN21428.1"/>
    <property type="molecule type" value="Genomic_DNA"/>
</dbReference>
<dbReference type="InterPro" id="IPR018474">
    <property type="entry name" value="Uncharacterised_Yqai"/>
</dbReference>
<evidence type="ECO:0000313" key="2">
    <source>
        <dbReference type="Proteomes" id="UP000185568"/>
    </source>
</evidence>
<organism evidence="1 2">
    <name type="scientific">Domibacillus antri</name>
    <dbReference type="NCBI Taxonomy" id="1714264"/>
    <lineage>
        <taxon>Bacteria</taxon>
        <taxon>Bacillati</taxon>
        <taxon>Bacillota</taxon>
        <taxon>Bacilli</taxon>
        <taxon>Bacillales</taxon>
        <taxon>Bacillaceae</taxon>
        <taxon>Domibacillus</taxon>
    </lineage>
</organism>
<dbReference type="Proteomes" id="UP000185568">
    <property type="component" value="Unassembled WGS sequence"/>
</dbReference>
<reference evidence="1 2" key="1">
    <citation type="submission" date="2016-12" db="EMBL/GenBank/DDBJ databases">
        <title>Domibacillus antri genome sequencing.</title>
        <authorList>
            <person name="Verma A."/>
            <person name="Krishnamurthi S."/>
        </authorList>
    </citation>
    <scope>NUCLEOTIDE SEQUENCE [LARGE SCALE GENOMIC DNA]</scope>
    <source>
        <strain evidence="1 2">XD80</strain>
    </source>
</reference>
<dbReference type="InterPro" id="IPR023118">
    <property type="entry name" value="YqaI_dom_sf"/>
</dbReference>
<accession>A0A1Q8Q293</accession>
<proteinExistence type="predicted"/>
<dbReference type="Gene3D" id="3.30.40.30">
    <property type="entry name" value="YqaI domain"/>
    <property type="match status" value="1"/>
</dbReference>
<dbReference type="SUPFAM" id="SSF160713">
    <property type="entry name" value="YqaI-like"/>
    <property type="match status" value="1"/>
</dbReference>
<dbReference type="AlphaFoldDB" id="A0A1Q8Q293"/>
<comment type="caution">
    <text evidence="1">The sequence shown here is derived from an EMBL/GenBank/DDBJ whole genome shotgun (WGS) entry which is preliminary data.</text>
</comment>
<gene>
    <name evidence="1" type="ORF">BTO30_15030</name>
</gene>
<evidence type="ECO:0000313" key="1">
    <source>
        <dbReference type="EMBL" id="OLN21428.1"/>
    </source>
</evidence>
<protein>
    <submittedName>
        <fullName evidence="1">Uncharacterized protein</fullName>
    </submittedName>
</protein>
<sequence>MSHFQLNKDLPNHPDIVRMETDGFIENPFAGTDYFGDEIHVGDPIVEIEGEVILGSNLELYLINVLFAEFKYAE</sequence>